<evidence type="ECO:0000256" key="1">
    <source>
        <dbReference type="SAM" id="MobiDB-lite"/>
    </source>
</evidence>
<feature type="region of interest" description="Disordered" evidence="1">
    <location>
        <begin position="91"/>
        <end position="134"/>
    </location>
</feature>
<reference evidence="2" key="1">
    <citation type="submission" date="2021-03" db="EMBL/GenBank/DDBJ databases">
        <title>Draft genome sequence of rust myrtle Austropuccinia psidii MF-1, a brazilian biotype.</title>
        <authorList>
            <person name="Quecine M.C."/>
            <person name="Pachon D.M.R."/>
            <person name="Bonatelli M.L."/>
            <person name="Correr F.H."/>
            <person name="Franceschini L.M."/>
            <person name="Leite T.F."/>
            <person name="Margarido G.R.A."/>
            <person name="Almeida C.A."/>
            <person name="Ferrarezi J.A."/>
            <person name="Labate C.A."/>
        </authorList>
    </citation>
    <scope>NUCLEOTIDE SEQUENCE</scope>
    <source>
        <strain evidence="2">MF-1</strain>
    </source>
</reference>
<comment type="caution">
    <text evidence="2">The sequence shown here is derived from an EMBL/GenBank/DDBJ whole genome shotgun (WGS) entry which is preliminary data.</text>
</comment>
<name>A0A9Q3K218_9BASI</name>
<dbReference type="Proteomes" id="UP000765509">
    <property type="component" value="Unassembled WGS sequence"/>
</dbReference>
<accession>A0A9Q3K218</accession>
<evidence type="ECO:0000313" key="2">
    <source>
        <dbReference type="EMBL" id="MBW0573495.1"/>
    </source>
</evidence>
<protein>
    <submittedName>
        <fullName evidence="2">Uncharacterized protein</fullName>
    </submittedName>
</protein>
<organism evidence="2 3">
    <name type="scientific">Austropuccinia psidii MF-1</name>
    <dbReference type="NCBI Taxonomy" id="1389203"/>
    <lineage>
        <taxon>Eukaryota</taxon>
        <taxon>Fungi</taxon>
        <taxon>Dikarya</taxon>
        <taxon>Basidiomycota</taxon>
        <taxon>Pucciniomycotina</taxon>
        <taxon>Pucciniomycetes</taxon>
        <taxon>Pucciniales</taxon>
        <taxon>Sphaerophragmiaceae</taxon>
        <taxon>Austropuccinia</taxon>
    </lineage>
</organism>
<gene>
    <name evidence="2" type="ORF">O181_113210</name>
</gene>
<evidence type="ECO:0000313" key="3">
    <source>
        <dbReference type="Proteomes" id="UP000765509"/>
    </source>
</evidence>
<dbReference type="AlphaFoldDB" id="A0A9Q3K218"/>
<sequence>MVRQENIETSSTVTSIIPSSTANSDYNATVIITQNKQPEPIYSELISFEISNTLQKARNSANNQQPAITPQEAPKKVIDMIMAQANQLHKNKAEWRQDNPPPPKQATRTAPVVSSGNSNVKKMPQAQNKGKGKAPATKTYIQGYRVLNIQKYATENVLQMARTMMELQKEEEDRLKYQK</sequence>
<proteinExistence type="predicted"/>
<dbReference type="EMBL" id="AVOT02092223">
    <property type="protein sequence ID" value="MBW0573495.1"/>
    <property type="molecule type" value="Genomic_DNA"/>
</dbReference>
<keyword evidence="3" id="KW-1185">Reference proteome</keyword>
<feature type="compositionally biased region" description="Polar residues" evidence="1">
    <location>
        <begin position="106"/>
        <end position="128"/>
    </location>
</feature>